<name>A0A6J4HW08_9ACTN</name>
<dbReference type="EMBL" id="CADCSY010000062">
    <property type="protein sequence ID" value="CAA9235006.1"/>
    <property type="molecule type" value="Genomic_DNA"/>
</dbReference>
<feature type="compositionally biased region" description="Basic residues" evidence="1">
    <location>
        <begin position="1"/>
        <end position="11"/>
    </location>
</feature>
<proteinExistence type="predicted"/>
<organism evidence="2">
    <name type="scientific">uncultured Acidimicrobiales bacterium</name>
    <dbReference type="NCBI Taxonomy" id="310071"/>
    <lineage>
        <taxon>Bacteria</taxon>
        <taxon>Bacillati</taxon>
        <taxon>Actinomycetota</taxon>
        <taxon>Acidimicrobiia</taxon>
        <taxon>Acidimicrobiales</taxon>
        <taxon>environmental samples</taxon>
    </lineage>
</organism>
<evidence type="ECO:0000256" key="1">
    <source>
        <dbReference type="SAM" id="MobiDB-lite"/>
    </source>
</evidence>
<feature type="compositionally biased region" description="Basic and acidic residues" evidence="1">
    <location>
        <begin position="219"/>
        <end position="232"/>
    </location>
</feature>
<dbReference type="AlphaFoldDB" id="A0A6J4HW08"/>
<feature type="region of interest" description="Disordered" evidence="1">
    <location>
        <begin position="1"/>
        <end position="232"/>
    </location>
</feature>
<evidence type="ECO:0000313" key="2">
    <source>
        <dbReference type="EMBL" id="CAA9235006.1"/>
    </source>
</evidence>
<gene>
    <name evidence="2" type="ORF">AVDCRST_MAG20-1449</name>
</gene>
<protein>
    <submittedName>
        <fullName evidence="2">Uncharacterized protein</fullName>
    </submittedName>
</protein>
<feature type="non-terminal residue" evidence="2">
    <location>
        <position position="1"/>
    </location>
</feature>
<feature type="non-terminal residue" evidence="2">
    <location>
        <position position="315"/>
    </location>
</feature>
<feature type="region of interest" description="Disordered" evidence="1">
    <location>
        <begin position="247"/>
        <end position="315"/>
    </location>
</feature>
<feature type="compositionally biased region" description="Basic residues" evidence="1">
    <location>
        <begin position="85"/>
        <end position="126"/>
    </location>
</feature>
<feature type="compositionally biased region" description="Basic and acidic residues" evidence="1">
    <location>
        <begin position="297"/>
        <end position="309"/>
    </location>
</feature>
<reference evidence="2" key="1">
    <citation type="submission" date="2020-02" db="EMBL/GenBank/DDBJ databases">
        <authorList>
            <person name="Meier V. D."/>
        </authorList>
    </citation>
    <scope>NUCLEOTIDE SEQUENCE</scope>
    <source>
        <strain evidence="2">AVDCRST_MAG20</strain>
    </source>
</reference>
<accession>A0A6J4HW08</accession>
<feature type="compositionally biased region" description="Basic residues" evidence="1">
    <location>
        <begin position="52"/>
        <end position="74"/>
    </location>
</feature>
<feature type="compositionally biased region" description="Low complexity" evidence="1">
    <location>
        <begin position="75"/>
        <end position="84"/>
    </location>
</feature>
<feature type="compositionally biased region" description="Basic residues" evidence="1">
    <location>
        <begin position="283"/>
        <end position="296"/>
    </location>
</feature>
<sequence length="315" mass="34925">DRRCGARRRGGGRPGRLPPGPEARSRPGRLLRRPPARHLRVGRRGGTAAPARPRRLRLRRDLRRVRPAPRRGRLPRGVVGPAQPRRLRARRPPQLGRRRARRARRARQRVAGRRARGRPLQGRRAHAPAGRRLPPPGEPPREPRRAAVEAHPTGRARHGADPPPGERPGRLARPPPERGRGDPQARHPRRAGGAAGQDEPAPADRLAPLPRHRRRQEGRRRVALEDRPEHAHGRLRALAARVVAAADAGARHALPRRARTRDRADGVGHRPRGRPSVPATRGVLRHPRGHGALRAHRAPDRGGRVDRGLPGEPPV</sequence>
<feature type="compositionally biased region" description="Basic and acidic residues" evidence="1">
    <location>
        <begin position="175"/>
        <end position="185"/>
    </location>
</feature>
<feature type="compositionally biased region" description="Basic residues" evidence="1">
    <location>
        <begin position="26"/>
        <end position="43"/>
    </location>
</feature>
<feature type="compositionally biased region" description="Basic and acidic residues" evidence="1">
    <location>
        <begin position="139"/>
        <end position="148"/>
    </location>
</feature>